<feature type="transmembrane region" description="Helical" evidence="1">
    <location>
        <begin position="6"/>
        <end position="22"/>
    </location>
</feature>
<keyword evidence="1" id="KW-1133">Transmembrane helix</keyword>
<organism evidence="2">
    <name type="scientific">viral metagenome</name>
    <dbReference type="NCBI Taxonomy" id="1070528"/>
    <lineage>
        <taxon>unclassified sequences</taxon>
        <taxon>metagenomes</taxon>
        <taxon>organismal metagenomes</taxon>
    </lineage>
</organism>
<keyword evidence="1" id="KW-0812">Transmembrane</keyword>
<keyword evidence="1" id="KW-0472">Membrane</keyword>
<proteinExistence type="predicted"/>
<name>A0A6C0AC90_9ZZZZ</name>
<dbReference type="AlphaFoldDB" id="A0A6C0AC90"/>
<sequence length="130" mass="15958">MTNILIILIIVLIISFLLIKFFNIKLIENFSYCENCGYKSRFKCNNCVNCGYCISVHGLGECVPGDQRGPYFREDCAVWEYQIPTLYYPSYYTNPYLKYYNFPRYTWKSRRYRQRNRQRNRRRNKRHKKE</sequence>
<reference evidence="2" key="1">
    <citation type="journal article" date="2020" name="Nature">
        <title>Giant virus diversity and host interactions through global metagenomics.</title>
        <authorList>
            <person name="Schulz F."/>
            <person name="Roux S."/>
            <person name="Paez-Espino D."/>
            <person name="Jungbluth S."/>
            <person name="Walsh D.A."/>
            <person name="Denef V.J."/>
            <person name="McMahon K.D."/>
            <person name="Konstantinidis K.T."/>
            <person name="Eloe-Fadrosh E.A."/>
            <person name="Kyrpides N.C."/>
            <person name="Woyke T."/>
        </authorList>
    </citation>
    <scope>NUCLEOTIDE SEQUENCE</scope>
    <source>
        <strain evidence="2">GVMAG-S-1004661-13</strain>
    </source>
</reference>
<accession>A0A6C0AC90</accession>
<evidence type="ECO:0000313" key="2">
    <source>
        <dbReference type="EMBL" id="QHS77329.1"/>
    </source>
</evidence>
<protein>
    <submittedName>
        <fullName evidence="2">Uncharacterized protein</fullName>
    </submittedName>
</protein>
<evidence type="ECO:0000256" key="1">
    <source>
        <dbReference type="SAM" id="Phobius"/>
    </source>
</evidence>
<dbReference type="EMBL" id="MN740545">
    <property type="protein sequence ID" value="QHS77329.1"/>
    <property type="molecule type" value="Genomic_DNA"/>
</dbReference>